<sequence>MSEDADLSAWTDLRGTAGGPAPFGMEDLRVPLLYLPFPPHDPHPALDRAQSALDAWLAAYGLCQSAASQRSLRRTRVPLITALTYPYAAPHTLDLLTRWATWTFIIDDEFDDGPDGEDPQRCADALRTLLPVLDGARPGRGPSERAFADTLEDLTRGRSPGWCRMFRDDIRAYLWSYYQGLLDRLTRRTPTLAAYRRRRADSVAAYTWLDLTEIAAGIDLPDTVRHLSSFRDLRTAAAEYVGLHNDLWSLGRDRAAGGFHNAVLLLQQQEQSTCQEAVDQVNTLLSECVHRMTTAETDLALQLRAAGATQHTRADARTCADGYRTFVRGCFDYHHQVARYTRPDPDLSDGTSTHQLFTPGTRLIDQA</sequence>
<dbReference type="Gene3D" id="1.10.600.10">
    <property type="entry name" value="Farnesyl Diphosphate Synthase"/>
    <property type="match status" value="1"/>
</dbReference>
<feature type="compositionally biased region" description="Polar residues" evidence="3">
    <location>
        <begin position="349"/>
        <end position="358"/>
    </location>
</feature>
<dbReference type="SUPFAM" id="SSF48576">
    <property type="entry name" value="Terpenoid synthases"/>
    <property type="match status" value="1"/>
</dbReference>
<dbReference type="EC" id="4.2.3.-" evidence="2"/>
<dbReference type="PANTHER" id="PTHR35201">
    <property type="entry name" value="TERPENE SYNTHASE"/>
    <property type="match status" value="1"/>
</dbReference>
<dbReference type="Pfam" id="PF19086">
    <property type="entry name" value="Terpene_syn_C_2"/>
    <property type="match status" value="1"/>
</dbReference>
<evidence type="ECO:0000313" key="5">
    <source>
        <dbReference type="Proteomes" id="UP001602058"/>
    </source>
</evidence>
<organism evidence="4 5">
    <name type="scientific">Streptomyces bluensis</name>
    <dbReference type="NCBI Taxonomy" id="33897"/>
    <lineage>
        <taxon>Bacteria</taxon>
        <taxon>Bacillati</taxon>
        <taxon>Actinomycetota</taxon>
        <taxon>Actinomycetes</taxon>
        <taxon>Kitasatosporales</taxon>
        <taxon>Streptomycetaceae</taxon>
        <taxon>Streptomyces</taxon>
    </lineage>
</organism>
<protein>
    <recommendedName>
        <fullName evidence="2">Terpene synthase</fullName>
        <ecNumber evidence="2">4.2.3.-</ecNumber>
    </recommendedName>
</protein>
<dbReference type="SFLD" id="SFLDS00005">
    <property type="entry name" value="Isoprenoid_Synthase_Type_I"/>
    <property type="match status" value="1"/>
</dbReference>
<dbReference type="Proteomes" id="UP001602058">
    <property type="component" value="Unassembled WGS sequence"/>
</dbReference>
<dbReference type="SFLD" id="SFLDG01020">
    <property type="entry name" value="Terpene_Cyclase_Like_2"/>
    <property type="match status" value="1"/>
</dbReference>
<feature type="region of interest" description="Disordered" evidence="3">
    <location>
        <begin position="344"/>
        <end position="367"/>
    </location>
</feature>
<proteinExistence type="inferred from homology"/>
<keyword evidence="2" id="KW-0460">Magnesium</keyword>
<dbReference type="EMBL" id="JBIAWJ010000002">
    <property type="protein sequence ID" value="MFF4521086.1"/>
    <property type="molecule type" value="Genomic_DNA"/>
</dbReference>
<evidence type="ECO:0000256" key="2">
    <source>
        <dbReference type="RuleBase" id="RU366034"/>
    </source>
</evidence>
<comment type="similarity">
    <text evidence="2">Belongs to the terpene synthase family.</text>
</comment>
<comment type="caution">
    <text evidence="4">The sequence shown here is derived from an EMBL/GenBank/DDBJ whole genome shotgun (WGS) entry which is preliminary data.</text>
</comment>
<accession>A0ABW6UCC0</accession>
<comment type="cofactor">
    <cofactor evidence="2">
        <name>Mg(2+)</name>
        <dbReference type="ChEBI" id="CHEBI:18420"/>
    </cofactor>
</comment>
<reference evidence="4 5" key="1">
    <citation type="submission" date="2024-10" db="EMBL/GenBank/DDBJ databases">
        <title>The Natural Products Discovery Center: Release of the First 8490 Sequenced Strains for Exploring Actinobacteria Biosynthetic Diversity.</title>
        <authorList>
            <person name="Kalkreuter E."/>
            <person name="Kautsar S.A."/>
            <person name="Yang D."/>
            <person name="Bader C.D."/>
            <person name="Teijaro C.N."/>
            <person name="Fluegel L."/>
            <person name="Davis C.M."/>
            <person name="Simpson J.R."/>
            <person name="Lauterbach L."/>
            <person name="Steele A.D."/>
            <person name="Gui C."/>
            <person name="Meng S."/>
            <person name="Li G."/>
            <person name="Viehrig K."/>
            <person name="Ye F."/>
            <person name="Su P."/>
            <person name="Kiefer A.F."/>
            <person name="Nichols A."/>
            <person name="Cepeda A.J."/>
            <person name="Yan W."/>
            <person name="Fan B."/>
            <person name="Jiang Y."/>
            <person name="Adhikari A."/>
            <person name="Zheng C.-J."/>
            <person name="Schuster L."/>
            <person name="Cowan T.M."/>
            <person name="Smanski M.J."/>
            <person name="Chevrette M.G."/>
            <person name="De Carvalho L.P.S."/>
            <person name="Shen B."/>
        </authorList>
    </citation>
    <scope>NUCLEOTIDE SEQUENCE [LARGE SCALE GENOMIC DNA]</scope>
    <source>
        <strain evidence="4 5">NPDC001390</strain>
    </source>
</reference>
<dbReference type="InterPro" id="IPR008949">
    <property type="entry name" value="Isoprenoid_synthase_dom_sf"/>
</dbReference>
<gene>
    <name evidence="4" type="ORF">ACFY1D_06470</name>
</gene>
<evidence type="ECO:0000256" key="3">
    <source>
        <dbReference type="SAM" id="MobiDB-lite"/>
    </source>
</evidence>
<evidence type="ECO:0000313" key="4">
    <source>
        <dbReference type="EMBL" id="MFF4521086.1"/>
    </source>
</evidence>
<evidence type="ECO:0000256" key="1">
    <source>
        <dbReference type="ARBA" id="ARBA00023239"/>
    </source>
</evidence>
<keyword evidence="1 2" id="KW-0456">Lyase</keyword>
<dbReference type="PANTHER" id="PTHR35201:SF4">
    <property type="entry name" value="BETA-PINACENE SYNTHASE-RELATED"/>
    <property type="match status" value="1"/>
</dbReference>
<name>A0ABW6UCC0_9ACTN</name>
<keyword evidence="2" id="KW-0479">Metal-binding</keyword>
<dbReference type="RefSeq" id="WP_387884155.1">
    <property type="nucleotide sequence ID" value="NZ_JBIAWJ010000002.1"/>
</dbReference>
<keyword evidence="5" id="KW-1185">Reference proteome</keyword>
<dbReference type="InterPro" id="IPR034686">
    <property type="entry name" value="Terpene_cyclase-like_2"/>
</dbReference>